<evidence type="ECO:0008006" key="5">
    <source>
        <dbReference type="Google" id="ProtNLM"/>
    </source>
</evidence>
<evidence type="ECO:0000256" key="2">
    <source>
        <dbReference type="SAM" id="Phobius"/>
    </source>
</evidence>
<keyword evidence="2" id="KW-1133">Transmembrane helix</keyword>
<evidence type="ECO:0000313" key="4">
    <source>
        <dbReference type="Proteomes" id="UP000070282"/>
    </source>
</evidence>
<keyword evidence="2" id="KW-0812">Transmembrane</keyword>
<gene>
    <name evidence="3" type="ORF">J122_3137</name>
</gene>
<evidence type="ECO:0000313" key="3">
    <source>
        <dbReference type="EMBL" id="KXO07785.1"/>
    </source>
</evidence>
<feature type="transmembrane region" description="Helical" evidence="2">
    <location>
        <begin position="170"/>
        <end position="200"/>
    </location>
</feature>
<organism evidence="3 4">
    <name type="scientific">Marinobacter excellens LAMA 842</name>
    <dbReference type="NCBI Taxonomy" id="1306954"/>
    <lineage>
        <taxon>Bacteria</taxon>
        <taxon>Pseudomonadati</taxon>
        <taxon>Pseudomonadota</taxon>
        <taxon>Gammaproteobacteria</taxon>
        <taxon>Pseudomonadales</taxon>
        <taxon>Marinobacteraceae</taxon>
        <taxon>Marinobacter</taxon>
    </lineage>
</organism>
<dbReference type="EMBL" id="LOCO01000020">
    <property type="protein sequence ID" value="KXO07785.1"/>
    <property type="molecule type" value="Genomic_DNA"/>
</dbReference>
<feature type="transmembrane region" description="Helical" evidence="2">
    <location>
        <begin position="252"/>
        <end position="276"/>
    </location>
</feature>
<feature type="transmembrane region" description="Helical" evidence="2">
    <location>
        <begin position="117"/>
        <end position="142"/>
    </location>
</feature>
<protein>
    <recommendedName>
        <fullName evidence="5">Transmembrane protein</fullName>
    </recommendedName>
</protein>
<feature type="transmembrane region" description="Helical" evidence="2">
    <location>
        <begin position="73"/>
        <end position="96"/>
    </location>
</feature>
<keyword evidence="4" id="KW-1185">Reference proteome</keyword>
<proteinExistence type="predicted"/>
<reference evidence="4" key="1">
    <citation type="submission" date="2015-12" db="EMBL/GenBank/DDBJ databases">
        <authorList>
            <person name="Lima A."/>
            <person name="Farahani Zayas N."/>
            <person name="Castro Da Silva M.A."/>
            <person name="Cabral A."/>
            <person name="Pessatti M.L."/>
        </authorList>
    </citation>
    <scope>NUCLEOTIDE SEQUENCE [LARGE SCALE GENOMIC DNA]</scope>
    <source>
        <strain evidence="4">LAMA 842</strain>
    </source>
</reference>
<feature type="transmembrane region" description="Helical" evidence="2">
    <location>
        <begin position="221"/>
        <end position="240"/>
    </location>
</feature>
<comment type="caution">
    <text evidence="3">The sequence shown here is derived from an EMBL/GenBank/DDBJ whole genome shotgun (WGS) entry which is preliminary data.</text>
</comment>
<name>A0A137S5T2_9GAMM</name>
<accession>A0A137S5T2</accession>
<keyword evidence="2" id="KW-0472">Membrane</keyword>
<feature type="region of interest" description="Disordered" evidence="1">
    <location>
        <begin position="1"/>
        <end position="20"/>
    </location>
</feature>
<sequence length="300" mass="32404">MQTHDESNSYQPVSVSPRKVKAGPPLNWISGSIKLLRDNWGVILPAYLLVIVAPVLIQLVSFELMFRGSLITMVLIVSAIAVLTLVLNAGMIAVFHSAAEGRPRFTSLFAAFGGHSIVHLVLMLLMMALVALAMALVGYWIVGTADLERALFGTGYYGDAMSFGLGTQNFMLRALFVFLSVVAAVTLFAALFCYVVPLIVIAREGVFAAISHSFRASFKNLFVLIFFAVNVMALSQLFFFPLFTISASTASMSFWVVAMILAAIVWGAVLTGAYYLSFRDVLLADEPPLGEPALDTAVAA</sequence>
<evidence type="ECO:0000256" key="1">
    <source>
        <dbReference type="SAM" id="MobiDB-lite"/>
    </source>
</evidence>
<feature type="transmembrane region" description="Helical" evidence="2">
    <location>
        <begin position="40"/>
        <end position="61"/>
    </location>
</feature>
<dbReference type="Proteomes" id="UP000070282">
    <property type="component" value="Unassembled WGS sequence"/>
</dbReference>
<dbReference type="PATRIC" id="fig|1306954.6.peg.1706"/>
<dbReference type="RefSeq" id="WP_061333054.1">
    <property type="nucleotide sequence ID" value="NZ_LOCO01000020.1"/>
</dbReference>
<dbReference type="AlphaFoldDB" id="A0A137S5T2"/>